<organism evidence="2 3">
    <name type="scientific">Trichomonas vaginalis (strain ATCC PRA-98 / G3)</name>
    <dbReference type="NCBI Taxonomy" id="412133"/>
    <lineage>
        <taxon>Eukaryota</taxon>
        <taxon>Metamonada</taxon>
        <taxon>Parabasalia</taxon>
        <taxon>Trichomonadida</taxon>
        <taxon>Trichomonadidae</taxon>
        <taxon>Trichomonas</taxon>
    </lineage>
</organism>
<protein>
    <submittedName>
        <fullName evidence="2">Uncharacterized protein</fullName>
    </submittedName>
</protein>
<evidence type="ECO:0000313" key="3">
    <source>
        <dbReference type="Proteomes" id="UP000001542"/>
    </source>
</evidence>
<name>A2DMQ7_TRIV3</name>
<reference evidence="2" key="2">
    <citation type="journal article" date="2007" name="Science">
        <title>Draft genome sequence of the sexually transmitted pathogen Trichomonas vaginalis.</title>
        <authorList>
            <person name="Carlton J.M."/>
            <person name="Hirt R.P."/>
            <person name="Silva J.C."/>
            <person name="Delcher A.L."/>
            <person name="Schatz M."/>
            <person name="Zhao Q."/>
            <person name="Wortman J.R."/>
            <person name="Bidwell S.L."/>
            <person name="Alsmark U.C.M."/>
            <person name="Besteiro S."/>
            <person name="Sicheritz-Ponten T."/>
            <person name="Noel C.J."/>
            <person name="Dacks J.B."/>
            <person name="Foster P.G."/>
            <person name="Simillion C."/>
            <person name="Van de Peer Y."/>
            <person name="Miranda-Saavedra D."/>
            <person name="Barton G.J."/>
            <person name="Westrop G.D."/>
            <person name="Mueller S."/>
            <person name="Dessi D."/>
            <person name="Fiori P.L."/>
            <person name="Ren Q."/>
            <person name="Paulsen I."/>
            <person name="Zhang H."/>
            <person name="Bastida-Corcuera F.D."/>
            <person name="Simoes-Barbosa A."/>
            <person name="Brown M.T."/>
            <person name="Hayes R.D."/>
            <person name="Mukherjee M."/>
            <person name="Okumura C.Y."/>
            <person name="Schneider R."/>
            <person name="Smith A.J."/>
            <person name="Vanacova S."/>
            <person name="Villalvazo M."/>
            <person name="Haas B.J."/>
            <person name="Pertea M."/>
            <person name="Feldblyum T.V."/>
            <person name="Utterback T.R."/>
            <person name="Shu C.L."/>
            <person name="Osoegawa K."/>
            <person name="de Jong P.J."/>
            <person name="Hrdy I."/>
            <person name="Horvathova L."/>
            <person name="Zubacova Z."/>
            <person name="Dolezal P."/>
            <person name="Malik S.B."/>
            <person name="Logsdon J.M. Jr."/>
            <person name="Henze K."/>
            <person name="Gupta A."/>
            <person name="Wang C.C."/>
            <person name="Dunne R.L."/>
            <person name="Upcroft J.A."/>
            <person name="Upcroft P."/>
            <person name="White O."/>
            <person name="Salzberg S.L."/>
            <person name="Tang P."/>
            <person name="Chiu C.-H."/>
            <person name="Lee Y.-S."/>
            <person name="Embley T.M."/>
            <person name="Coombs G.H."/>
            <person name="Mottram J.C."/>
            <person name="Tachezy J."/>
            <person name="Fraser-Liggett C.M."/>
            <person name="Johnson P.J."/>
        </authorList>
    </citation>
    <scope>NUCLEOTIDE SEQUENCE [LARGE SCALE GENOMIC DNA]</scope>
    <source>
        <strain evidence="2">G3</strain>
    </source>
</reference>
<accession>A2DMQ7</accession>
<evidence type="ECO:0000313" key="2">
    <source>
        <dbReference type="EMBL" id="EAY18278.1"/>
    </source>
</evidence>
<keyword evidence="3" id="KW-1185">Reference proteome</keyword>
<dbReference type="VEuPathDB" id="TrichDB:TVAG_253900"/>
<dbReference type="Proteomes" id="UP000001542">
    <property type="component" value="Unassembled WGS sequence"/>
</dbReference>
<feature type="compositionally biased region" description="Basic and acidic residues" evidence="1">
    <location>
        <begin position="211"/>
        <end position="225"/>
    </location>
</feature>
<dbReference type="InParanoid" id="A2DMQ7"/>
<gene>
    <name evidence="2" type="ORF">TVAG_253900</name>
</gene>
<dbReference type="EMBL" id="DS113220">
    <property type="protein sequence ID" value="EAY18278.1"/>
    <property type="molecule type" value="Genomic_DNA"/>
</dbReference>
<sequence>MTNESPKFPAWKTPLPQLTAQEKRAFLASLKNPQDPSGEISLIVKLPVDILSPEGKKRWDGQKGAAFEQSEITTIKEDVLVEPNNVRHVIPKENVFETMDQKIMESRQIAKKIKSDFEMLQIPPPTEPIEVEPLFVDQHARAERTIPEPEQHTQTDFVAFKKNPAPSSVSRDRQKALKTIHAAESHLNITLQKSPQEQKKETPKSPRSRKINWDKVNEHVLHEDF</sequence>
<evidence type="ECO:0000256" key="1">
    <source>
        <dbReference type="SAM" id="MobiDB-lite"/>
    </source>
</evidence>
<feature type="region of interest" description="Disordered" evidence="1">
    <location>
        <begin position="146"/>
        <end position="225"/>
    </location>
</feature>
<dbReference type="AlphaFoldDB" id="A2DMQ7"/>
<reference evidence="2" key="1">
    <citation type="submission" date="2006-10" db="EMBL/GenBank/DDBJ databases">
        <authorList>
            <person name="Amadeo P."/>
            <person name="Zhao Q."/>
            <person name="Wortman J."/>
            <person name="Fraser-Liggett C."/>
            <person name="Carlton J."/>
        </authorList>
    </citation>
    <scope>NUCLEOTIDE SEQUENCE</scope>
    <source>
        <strain evidence="2">G3</strain>
    </source>
</reference>
<proteinExistence type="predicted"/>